<organism evidence="4 5">
    <name type="scientific">Pantoea coffeiphila</name>
    <dbReference type="NCBI Taxonomy" id="1465635"/>
    <lineage>
        <taxon>Bacteria</taxon>
        <taxon>Pseudomonadati</taxon>
        <taxon>Pseudomonadota</taxon>
        <taxon>Gammaproteobacteria</taxon>
        <taxon>Enterobacterales</taxon>
        <taxon>Erwiniaceae</taxon>
        <taxon>Pantoea</taxon>
    </lineage>
</organism>
<evidence type="ECO:0000256" key="2">
    <source>
        <dbReference type="ARBA" id="ARBA00023239"/>
    </source>
</evidence>
<dbReference type="RefSeq" id="WP_105593698.1">
    <property type="nucleotide sequence ID" value="NZ_PDET01000010.1"/>
</dbReference>
<dbReference type="Proteomes" id="UP000239181">
    <property type="component" value="Unassembled WGS sequence"/>
</dbReference>
<accession>A0A2S9IA92</accession>
<evidence type="ECO:0000259" key="3">
    <source>
        <dbReference type="Pfam" id="PF05426"/>
    </source>
</evidence>
<keyword evidence="5" id="KW-1185">Reference proteome</keyword>
<dbReference type="GO" id="GO:0042597">
    <property type="term" value="C:periplasmic space"/>
    <property type="evidence" value="ECO:0007669"/>
    <property type="project" value="InterPro"/>
</dbReference>
<dbReference type="OrthoDB" id="7210452at2"/>
<evidence type="ECO:0000313" key="5">
    <source>
        <dbReference type="Proteomes" id="UP000239181"/>
    </source>
</evidence>
<dbReference type="InterPro" id="IPR008929">
    <property type="entry name" value="Chondroitin_lyas"/>
</dbReference>
<dbReference type="GO" id="GO:0016829">
    <property type="term" value="F:lyase activity"/>
    <property type="evidence" value="ECO:0007669"/>
    <property type="project" value="UniProtKB-KW"/>
</dbReference>
<proteinExistence type="predicted"/>
<evidence type="ECO:0000256" key="1">
    <source>
        <dbReference type="ARBA" id="ARBA00022729"/>
    </source>
</evidence>
<dbReference type="Gene3D" id="1.50.10.100">
    <property type="entry name" value="Chondroitin AC/alginate lyase"/>
    <property type="match status" value="1"/>
</dbReference>
<dbReference type="AlphaFoldDB" id="A0A2S9IA92"/>
<gene>
    <name evidence="4" type="ORF">CQW29_15835</name>
</gene>
<protein>
    <submittedName>
        <fullName evidence="4">Alginate lyase</fullName>
    </submittedName>
</protein>
<sequence>MRQRSNRRAAFQGRPFSLRGAIPFLLLIFSAFSPALCAQEYAFINDSDLVLNRQRLLQQQAPEPTLAAWQALHRAADKALKQPLLSVTDKGMTPPSGSKHDYLSLSAYWWPDGNKPDGLPWVRRDGHVNPASKNEQSDGVRLATFTASVQTLTLAWYFSGDRRYADKAIALIRHWFINPATRMNPNLEYAQGVPGIADGRHTGVLDGRYFATRIVDSLIMLRQAPGWQEKDEQQIQRWMKDYLQWLLTSREGRGEAAAKNNHGSWYSAQVAGIAWYVQRPDVIRQMFKQAQRRMAGQLTADGRQPLELARTRSFHYSWFNLQALTALATVVGKNGSGDLWRYRTPQGSGLLTALDFMAPWSDGAKHWPYPSLDHIGVRLIPQLVQADNQLQSQRYRQQIERADWALPAAGAARGATLDALRASWLLAVPAYSR</sequence>
<name>A0A2S9IA92_9GAMM</name>
<feature type="domain" description="Alginate lyase" evidence="3">
    <location>
        <begin position="86"/>
        <end position="367"/>
    </location>
</feature>
<comment type="caution">
    <text evidence="4">The sequence shown here is derived from an EMBL/GenBank/DDBJ whole genome shotgun (WGS) entry which is preliminary data.</text>
</comment>
<keyword evidence="1" id="KW-0732">Signal</keyword>
<dbReference type="EMBL" id="PDET01000010">
    <property type="protein sequence ID" value="PRD14634.1"/>
    <property type="molecule type" value="Genomic_DNA"/>
</dbReference>
<reference evidence="4 5" key="1">
    <citation type="submission" date="2017-10" db="EMBL/GenBank/DDBJ databases">
        <title>Draft genome of two endophytic bacteria isolated from 'guarana' Paullinia cupana (Mart.) Ducke.</title>
        <authorList>
            <person name="Siqueira K.A."/>
            <person name="Liotti R.G."/>
            <person name="Mendes T.A."/>
            <person name="Soares M.A."/>
        </authorList>
    </citation>
    <scope>NUCLEOTIDE SEQUENCE [LARGE SCALE GENOMIC DNA]</scope>
    <source>
        <strain evidence="4 5">342</strain>
    </source>
</reference>
<evidence type="ECO:0000313" key="4">
    <source>
        <dbReference type="EMBL" id="PRD14634.1"/>
    </source>
</evidence>
<dbReference type="InterPro" id="IPR008397">
    <property type="entry name" value="Alginate_lyase_dom"/>
</dbReference>
<dbReference type="SUPFAM" id="SSF48230">
    <property type="entry name" value="Chondroitin AC/alginate lyase"/>
    <property type="match status" value="1"/>
</dbReference>
<keyword evidence="2 4" id="KW-0456">Lyase</keyword>
<dbReference type="Pfam" id="PF05426">
    <property type="entry name" value="Alginate_lyase"/>
    <property type="match status" value="1"/>
</dbReference>